<feature type="domain" description="Phospholipid/glycerol acyltransferase" evidence="4">
    <location>
        <begin position="67"/>
        <end position="183"/>
    </location>
</feature>
<comment type="pathway">
    <text evidence="1">Lipid metabolism.</text>
</comment>
<dbReference type="SMART" id="SM00563">
    <property type="entry name" value="PlsC"/>
    <property type="match status" value="1"/>
</dbReference>
<keyword evidence="3 5" id="KW-0012">Acyltransferase</keyword>
<name>A0A238Z2A5_9BACT</name>
<protein>
    <submittedName>
        <fullName evidence="5">1-acyl-sn-glycerol-3-phosphate acyltransferase</fullName>
    </submittedName>
</protein>
<accession>A0A238Z2A5</accession>
<dbReference type="GO" id="GO:0006654">
    <property type="term" value="P:phosphatidic acid biosynthetic process"/>
    <property type="evidence" value="ECO:0007669"/>
    <property type="project" value="TreeGrafter"/>
</dbReference>
<evidence type="ECO:0000256" key="3">
    <source>
        <dbReference type="ARBA" id="ARBA00023315"/>
    </source>
</evidence>
<dbReference type="InterPro" id="IPR002123">
    <property type="entry name" value="Plipid/glycerol_acylTrfase"/>
</dbReference>
<evidence type="ECO:0000313" key="6">
    <source>
        <dbReference type="Proteomes" id="UP000198324"/>
    </source>
</evidence>
<evidence type="ECO:0000256" key="2">
    <source>
        <dbReference type="ARBA" id="ARBA00022679"/>
    </source>
</evidence>
<keyword evidence="6" id="KW-1185">Reference proteome</keyword>
<dbReference type="OrthoDB" id="9809618at2"/>
<evidence type="ECO:0000259" key="4">
    <source>
        <dbReference type="SMART" id="SM00563"/>
    </source>
</evidence>
<reference evidence="5 6" key="1">
    <citation type="submission" date="2017-06" db="EMBL/GenBank/DDBJ databases">
        <authorList>
            <person name="Kim H.J."/>
            <person name="Triplett B.A."/>
        </authorList>
    </citation>
    <scope>NUCLEOTIDE SEQUENCE [LARGE SCALE GENOMIC DNA]</scope>
    <source>
        <strain evidence="5 6">DSM 13116</strain>
    </source>
</reference>
<dbReference type="Pfam" id="PF01553">
    <property type="entry name" value="Acyltransferase"/>
    <property type="match status" value="1"/>
</dbReference>
<organism evidence="5 6">
    <name type="scientific">Humidesulfovibrio mexicanus</name>
    <dbReference type="NCBI Taxonomy" id="147047"/>
    <lineage>
        <taxon>Bacteria</taxon>
        <taxon>Pseudomonadati</taxon>
        <taxon>Thermodesulfobacteriota</taxon>
        <taxon>Desulfovibrionia</taxon>
        <taxon>Desulfovibrionales</taxon>
        <taxon>Desulfovibrionaceae</taxon>
        <taxon>Humidesulfovibrio</taxon>
    </lineage>
</organism>
<dbReference type="EMBL" id="FZOC01000002">
    <property type="protein sequence ID" value="SNR76973.1"/>
    <property type="molecule type" value="Genomic_DNA"/>
</dbReference>
<evidence type="ECO:0000256" key="1">
    <source>
        <dbReference type="ARBA" id="ARBA00005189"/>
    </source>
</evidence>
<dbReference type="PANTHER" id="PTHR10434:SF11">
    <property type="entry name" value="1-ACYL-SN-GLYCEROL-3-PHOSPHATE ACYLTRANSFERASE"/>
    <property type="match status" value="1"/>
</dbReference>
<dbReference type="CDD" id="cd07989">
    <property type="entry name" value="LPLAT_AGPAT-like"/>
    <property type="match status" value="1"/>
</dbReference>
<dbReference type="RefSeq" id="WP_089272641.1">
    <property type="nucleotide sequence ID" value="NZ_FZOC01000002.1"/>
</dbReference>
<sequence>MYRVLRFFISLVPATVYYSVRQLMLDQEKATLDEKDHFGKVYGRAMLRMAGIKVDVDLSALDPKGHYVFFCNHQSLFDIPILFDALWNYHMRFVAKESLFRIPIYGKALGNAGHISLNRENRRAAMKSLDDAVASAKSGISPLIFPEGTRNPDLSKLMDFKVGGMVLALKCGLPVAPLIMEGTGKLLPKKSMLFNPDQRIRLRALPPVDTSKYTLKERERFKDDMYALMNAAYQELLRS</sequence>
<keyword evidence="2 5" id="KW-0808">Transferase</keyword>
<gene>
    <name evidence="5" type="ORF">SAMN04488503_1152</name>
</gene>
<dbReference type="AlphaFoldDB" id="A0A238Z2A5"/>
<dbReference type="SUPFAM" id="SSF69593">
    <property type="entry name" value="Glycerol-3-phosphate (1)-acyltransferase"/>
    <property type="match status" value="1"/>
</dbReference>
<dbReference type="GO" id="GO:0003841">
    <property type="term" value="F:1-acylglycerol-3-phosphate O-acyltransferase activity"/>
    <property type="evidence" value="ECO:0007669"/>
    <property type="project" value="TreeGrafter"/>
</dbReference>
<proteinExistence type="predicted"/>
<dbReference type="Proteomes" id="UP000198324">
    <property type="component" value="Unassembled WGS sequence"/>
</dbReference>
<evidence type="ECO:0000313" key="5">
    <source>
        <dbReference type="EMBL" id="SNR76973.1"/>
    </source>
</evidence>
<dbReference type="PANTHER" id="PTHR10434">
    <property type="entry name" value="1-ACYL-SN-GLYCEROL-3-PHOSPHATE ACYLTRANSFERASE"/>
    <property type="match status" value="1"/>
</dbReference>